<sequence length="771" mass="85080">MSRFFFRYTLQNKSLRLIVGVTAGLSALMLLVALFSYNHYRKALDQEINTPNVELLQINADVTNREVRAADNGAVDASFHASVIALLNASASDQASLAGAALDYLKTLSLQSDIRGIAVVDFAHGSVLSSDYGYRADWNAAPDRGWTPWIREAENKPLLLKRRTAEPDGAPPLELLSIVRPVSDQGRVVGAVVVDLDYDALFSKMYLHPNTYQYVYDLDGHLIYPKLDNPLPRGEMDNVLAQLDVRPFEYVKVDGRDYLANQAFSDVTGWRMISLVPMDVLLKNAKTARNAMLSLAVISVLAGGAAVSFYSFAAFRPLKRIRSLVASESGGGLSAPRTLDELEPVIGKLMGDLSGGALAATAGLPELRSKYVQDLLGSRIGAREMRAKWESHFRDWTAEGLYIAVFSIDRYREWADRYDEEDRRLLHYAMENIALERLGGAWRTAGTRRERDSLILLMQPVDAESPPIDDSAADILRALHEFLGVSASSGRSGPFTGASGLPHAYEQACAALNERLYAGYGQVHAYTSERTDRRASRDDGKWIADLETSLTAGEEAQAAELISGWLDDLSPDNADPNDVYATADTLIRRLIAFFPQTNKPLPTELADYTRRQADTMSLDDLGKLLTRQTKAIAASFAERTLSKEHRMAEEMKAYMRDNLAANIGVQDVAQQVGMGISSVSSMFKDATGQTVYEYLTQIRMEAACGLLESGGLKIAEIALRTGYQNENSFIRAFRKHKGLTPGKYRELCRSSGGYADAPKLEKTVFADRTDE</sequence>
<comment type="caution">
    <text evidence="1">The sequence shown here is derived from an EMBL/GenBank/DDBJ whole genome shotgun (WGS) entry which is preliminary data.</text>
</comment>
<keyword evidence="2" id="KW-1185">Reference proteome</keyword>
<organism evidence="1 2">
    <name type="scientific">Saccharibacillus sacchari</name>
    <dbReference type="NCBI Taxonomy" id="456493"/>
    <lineage>
        <taxon>Bacteria</taxon>
        <taxon>Bacillati</taxon>
        <taxon>Bacillota</taxon>
        <taxon>Bacilli</taxon>
        <taxon>Bacillales</taxon>
        <taxon>Paenibacillaceae</taxon>
        <taxon>Saccharibacillus</taxon>
    </lineage>
</organism>
<evidence type="ECO:0000313" key="2">
    <source>
        <dbReference type="Proteomes" id="UP001380953"/>
    </source>
</evidence>
<proteinExistence type="predicted"/>
<protein>
    <submittedName>
        <fullName evidence="1">Helix-turn-helix domain-containing protein</fullName>
    </submittedName>
</protein>
<evidence type="ECO:0000313" key="1">
    <source>
        <dbReference type="EMBL" id="MEJ8305820.1"/>
    </source>
</evidence>
<dbReference type="Proteomes" id="UP001380953">
    <property type="component" value="Unassembled WGS sequence"/>
</dbReference>
<gene>
    <name evidence="1" type="ORF">WKI47_18065</name>
</gene>
<reference evidence="1" key="1">
    <citation type="submission" date="2024-03" db="EMBL/GenBank/DDBJ databases">
        <title>Whole genome sequecning of epiphytes from Marcgravia umbellata leaves.</title>
        <authorList>
            <person name="Kumar G."/>
            <person name="Savka M.A."/>
        </authorList>
    </citation>
    <scope>NUCLEOTIDE SEQUENCE</scope>
    <source>
        <strain evidence="1">RIT_BL5</strain>
    </source>
</reference>
<name>A0ACC6PFT2_9BACL</name>
<dbReference type="EMBL" id="JBBKAR010000046">
    <property type="protein sequence ID" value="MEJ8305820.1"/>
    <property type="molecule type" value="Genomic_DNA"/>
</dbReference>
<accession>A0ACC6PFT2</accession>